<accession>A0ABW5TWD8</accession>
<evidence type="ECO:0000313" key="4">
    <source>
        <dbReference type="Proteomes" id="UP001597474"/>
    </source>
</evidence>
<evidence type="ECO:0000313" key="3">
    <source>
        <dbReference type="EMBL" id="MFD2737957.1"/>
    </source>
</evidence>
<comment type="subcellular location">
    <subcellularLocation>
        <location evidence="1">Periplasm</location>
    </subcellularLocation>
</comment>
<sequence length="291" mass="30326" precursor="true">MRFVLAVTLGLILSPGFAMAQDAQTLADVRQELTILNVEMQKLRRELSTSGGASVAVTGSSVLERVNSMESELQRLTSKTEELENRVNRVVSDGTNRIGDLEFRLVELEGGDVGALGETSTLGGGEIEPSGGAALPAASPQPSDPAAATATPSAPATPIDSSELAVNEEADFKRAQEALASSDFRSAADLFETFNETYPGGPLAAEAELRRGEALNGLGDSREAARAFLASFSTDPVGPVAPQALFHLGQALGTLGQIQEACVTLSEVAIRFPGNPAVAEAEAERRALNCS</sequence>
<keyword evidence="1" id="KW-0732">Signal</keyword>
<keyword evidence="1" id="KW-0131">Cell cycle</keyword>
<dbReference type="Gene3D" id="1.25.40.10">
    <property type="entry name" value="Tetratricopeptide repeat domain"/>
    <property type="match status" value="1"/>
</dbReference>
<name>A0ABW5TWD8_9RHOB</name>
<dbReference type="RefSeq" id="WP_386370116.1">
    <property type="nucleotide sequence ID" value="NZ_JBHUMP010000001.1"/>
</dbReference>
<dbReference type="Pfam" id="PF13174">
    <property type="entry name" value="TPR_6"/>
    <property type="match status" value="1"/>
</dbReference>
<feature type="coiled-coil region" evidence="1">
    <location>
        <begin position="26"/>
        <end position="93"/>
    </location>
</feature>
<proteinExistence type="inferred from homology"/>
<comment type="similarity">
    <text evidence="1">Belongs to the CpoB family.</text>
</comment>
<feature type="chain" id="PRO_5044931499" description="Cell division coordinator CpoB" evidence="1">
    <location>
        <begin position="21"/>
        <end position="291"/>
    </location>
</feature>
<dbReference type="EMBL" id="JBHUMP010000001">
    <property type="protein sequence ID" value="MFD2737957.1"/>
    <property type="molecule type" value="Genomic_DNA"/>
</dbReference>
<dbReference type="InterPro" id="IPR019734">
    <property type="entry name" value="TPR_rpt"/>
</dbReference>
<feature type="region of interest" description="Disordered" evidence="2">
    <location>
        <begin position="116"/>
        <end position="159"/>
    </location>
</feature>
<dbReference type="Proteomes" id="UP001597474">
    <property type="component" value="Unassembled WGS sequence"/>
</dbReference>
<keyword evidence="4" id="KW-1185">Reference proteome</keyword>
<dbReference type="InterPro" id="IPR011990">
    <property type="entry name" value="TPR-like_helical_dom_sf"/>
</dbReference>
<dbReference type="InterPro" id="IPR014162">
    <property type="entry name" value="CpoB_C"/>
</dbReference>
<keyword evidence="1" id="KW-0132">Cell division</keyword>
<keyword evidence="1" id="KW-0175">Coiled coil</keyword>
<organism evidence="3 4">
    <name type="scientific">Sulfitobacter aestuarii</name>
    <dbReference type="NCBI Taxonomy" id="2161676"/>
    <lineage>
        <taxon>Bacteria</taxon>
        <taxon>Pseudomonadati</taxon>
        <taxon>Pseudomonadota</taxon>
        <taxon>Alphaproteobacteria</taxon>
        <taxon>Rhodobacterales</taxon>
        <taxon>Roseobacteraceae</taxon>
        <taxon>Sulfitobacter</taxon>
    </lineage>
</organism>
<dbReference type="Pfam" id="PF13432">
    <property type="entry name" value="TPR_16"/>
    <property type="match status" value="1"/>
</dbReference>
<evidence type="ECO:0000256" key="1">
    <source>
        <dbReference type="HAMAP-Rule" id="MF_02066"/>
    </source>
</evidence>
<feature type="signal peptide" evidence="1">
    <location>
        <begin position="1"/>
        <end position="20"/>
    </location>
</feature>
<protein>
    <recommendedName>
        <fullName evidence="1">Cell division coordinator CpoB</fullName>
    </recommendedName>
</protein>
<reference evidence="4" key="1">
    <citation type="journal article" date="2019" name="Int. J. Syst. Evol. Microbiol.">
        <title>The Global Catalogue of Microorganisms (GCM) 10K type strain sequencing project: providing services to taxonomists for standard genome sequencing and annotation.</title>
        <authorList>
            <consortium name="The Broad Institute Genomics Platform"/>
            <consortium name="The Broad Institute Genome Sequencing Center for Infectious Disease"/>
            <person name="Wu L."/>
            <person name="Ma J."/>
        </authorList>
    </citation>
    <scope>NUCLEOTIDE SEQUENCE [LARGE SCALE GENOMIC DNA]</scope>
    <source>
        <strain evidence="4">TISTR 2562</strain>
    </source>
</reference>
<dbReference type="SUPFAM" id="SSF48452">
    <property type="entry name" value="TPR-like"/>
    <property type="match status" value="1"/>
</dbReference>
<evidence type="ECO:0000256" key="2">
    <source>
        <dbReference type="SAM" id="MobiDB-lite"/>
    </source>
</evidence>
<keyword evidence="1" id="KW-0574">Periplasm</keyword>
<feature type="compositionally biased region" description="Low complexity" evidence="2">
    <location>
        <begin position="133"/>
        <end position="158"/>
    </location>
</feature>
<dbReference type="HAMAP" id="MF_02066">
    <property type="entry name" value="CpoB"/>
    <property type="match status" value="1"/>
</dbReference>
<dbReference type="NCBIfam" id="TIGR02795">
    <property type="entry name" value="tol_pal_ybgF"/>
    <property type="match status" value="1"/>
</dbReference>
<comment type="function">
    <text evidence="1">Mediates coordination of peptidoglycan synthesis and outer membrane constriction during cell division.</text>
</comment>
<gene>
    <name evidence="3" type="primary">ybgF</name>
    <name evidence="1" type="synonym">cpoB</name>
    <name evidence="3" type="ORF">ACFSUD_00085</name>
</gene>
<comment type="caution">
    <text evidence="3">The sequence shown here is derived from an EMBL/GenBank/DDBJ whole genome shotgun (WGS) entry which is preliminary data.</text>
</comment>
<dbReference type="InterPro" id="IPR034706">
    <property type="entry name" value="CpoB"/>
</dbReference>